<dbReference type="GO" id="GO:0004674">
    <property type="term" value="F:protein serine/threonine kinase activity"/>
    <property type="evidence" value="ECO:0007669"/>
    <property type="project" value="UniProtKB-EC"/>
</dbReference>
<dbReference type="eggNOG" id="KOG1164">
    <property type="taxonomic scope" value="Eukaryota"/>
</dbReference>
<dbReference type="PROSITE" id="PS50011">
    <property type="entry name" value="PROTEIN_KINASE_DOM"/>
    <property type="match status" value="1"/>
</dbReference>
<protein>
    <recommendedName>
        <fullName evidence="1">non-specific serine/threonine protein kinase</fullName>
        <ecNumber evidence="1">2.7.11.1</ecNumber>
    </recommendedName>
</protein>
<dbReference type="EC" id="2.7.11.1" evidence="1"/>
<dbReference type="GO" id="GO:0005524">
    <property type="term" value="F:ATP binding"/>
    <property type="evidence" value="ECO:0007669"/>
    <property type="project" value="InterPro"/>
</dbReference>
<dbReference type="OMA" id="FCNRACH"/>
<dbReference type="InterPro" id="IPR008271">
    <property type="entry name" value="Ser/Thr_kinase_AS"/>
</dbReference>
<dbReference type="PROSITE" id="PS00108">
    <property type="entry name" value="PROTEIN_KINASE_ST"/>
    <property type="match status" value="1"/>
</dbReference>
<reference evidence="5" key="1">
    <citation type="submission" date="2011-07" db="EMBL/GenBank/DDBJ databases">
        <authorList>
            <consortium name="Caenorhabditis brenneri Sequencing and Analysis Consortium"/>
            <person name="Wilson R.K."/>
        </authorList>
    </citation>
    <scope>NUCLEOTIDE SEQUENCE [LARGE SCALE GENOMIC DNA]</scope>
    <source>
        <strain evidence="5">PB2801</strain>
    </source>
</reference>
<dbReference type="OrthoDB" id="2687620at2759"/>
<dbReference type="Proteomes" id="UP000008068">
    <property type="component" value="Unassembled WGS sequence"/>
</dbReference>
<organism evidence="5">
    <name type="scientific">Caenorhabditis brenneri</name>
    <name type="common">Nematode worm</name>
    <dbReference type="NCBI Taxonomy" id="135651"/>
    <lineage>
        <taxon>Eukaryota</taxon>
        <taxon>Metazoa</taxon>
        <taxon>Ecdysozoa</taxon>
        <taxon>Nematoda</taxon>
        <taxon>Chromadorea</taxon>
        <taxon>Rhabditida</taxon>
        <taxon>Rhabditina</taxon>
        <taxon>Rhabditomorpha</taxon>
        <taxon>Rhabditoidea</taxon>
        <taxon>Rhabditidae</taxon>
        <taxon>Peloderinae</taxon>
        <taxon>Caenorhabditis</taxon>
    </lineage>
</organism>
<sequence>MHEVGFIHRDLKPGNICTGNPPSDDHILYVLDFGISRRIFKKKDSRELRNKRDRVPFYGTRKFCNRACHLEQDQGRKDDMETYVYTVLDLFHNERGLPWSKDLMEPKKIVAKKKALCANPVKELDPMIPPPFAKIITYLNNLKFPDAVDYRFIEMELRSARKDVTTSDPSDESMDWTGKLEALLEKAKKNKKAETPKGEETIEFERLKLIAAKRTADRSNGKSANESSMMRTLTRDGEGSEGPPTGFNERALTTIGGGTVGAPKKDPLKVEKKRSRSRN</sequence>
<dbReference type="InterPro" id="IPR011009">
    <property type="entry name" value="Kinase-like_dom_sf"/>
</dbReference>
<dbReference type="InterPro" id="IPR000719">
    <property type="entry name" value="Prot_kinase_dom"/>
</dbReference>
<dbReference type="Gene3D" id="1.10.510.10">
    <property type="entry name" value="Transferase(Phosphotransferase) domain 1"/>
    <property type="match status" value="1"/>
</dbReference>
<keyword evidence="5" id="KW-1185">Reference proteome</keyword>
<feature type="domain" description="Protein kinase" evidence="3">
    <location>
        <begin position="1"/>
        <end position="207"/>
    </location>
</feature>
<dbReference type="PANTHER" id="PTHR11909">
    <property type="entry name" value="CASEIN KINASE-RELATED"/>
    <property type="match status" value="1"/>
</dbReference>
<feature type="region of interest" description="Disordered" evidence="2">
    <location>
        <begin position="214"/>
        <end position="279"/>
    </location>
</feature>
<dbReference type="SUPFAM" id="SSF56112">
    <property type="entry name" value="Protein kinase-like (PK-like)"/>
    <property type="match status" value="1"/>
</dbReference>
<dbReference type="AlphaFoldDB" id="G0MC75"/>
<dbReference type="EMBL" id="GL379789">
    <property type="protein sequence ID" value="EGT45683.1"/>
    <property type="molecule type" value="Genomic_DNA"/>
</dbReference>
<dbReference type="STRING" id="135651.G0MC75"/>
<proteinExistence type="predicted"/>
<evidence type="ECO:0000256" key="1">
    <source>
        <dbReference type="ARBA" id="ARBA00012513"/>
    </source>
</evidence>
<dbReference type="InParanoid" id="G0MC75"/>
<accession>G0MC75</accession>
<evidence type="ECO:0000313" key="5">
    <source>
        <dbReference type="Proteomes" id="UP000008068"/>
    </source>
</evidence>
<evidence type="ECO:0000313" key="4">
    <source>
        <dbReference type="EMBL" id="EGT45683.1"/>
    </source>
</evidence>
<dbReference type="InterPro" id="IPR050235">
    <property type="entry name" value="CK1_Ser-Thr_kinase"/>
</dbReference>
<feature type="compositionally biased region" description="Polar residues" evidence="2">
    <location>
        <begin position="221"/>
        <end position="231"/>
    </location>
</feature>
<evidence type="ECO:0000256" key="2">
    <source>
        <dbReference type="SAM" id="MobiDB-lite"/>
    </source>
</evidence>
<dbReference type="FunCoup" id="G0MC75">
    <property type="interactions" value="227"/>
</dbReference>
<evidence type="ECO:0000259" key="3">
    <source>
        <dbReference type="PROSITE" id="PS50011"/>
    </source>
</evidence>
<dbReference type="HOGENOM" id="CLU_090438_0_0_1"/>
<name>G0MC75_CAEBE</name>
<gene>
    <name evidence="4" type="ORF">CAEBREN_00824</name>
</gene>